<dbReference type="GO" id="GO:0140662">
    <property type="term" value="F:ATP-dependent protein folding chaperone"/>
    <property type="evidence" value="ECO:0007669"/>
    <property type="project" value="InterPro"/>
</dbReference>
<evidence type="ECO:0000256" key="2">
    <source>
        <dbReference type="ARBA" id="ARBA00022741"/>
    </source>
</evidence>
<accession>A0A5P1EEH9</accession>
<evidence type="ECO:0000259" key="7">
    <source>
        <dbReference type="SMART" id="SM00761"/>
    </source>
</evidence>
<feature type="region of interest" description="Disordered" evidence="6">
    <location>
        <begin position="331"/>
        <end position="416"/>
    </location>
</feature>
<dbReference type="InterPro" id="IPR029047">
    <property type="entry name" value="HSP70_peptide-bd_sf"/>
</dbReference>
<proteinExistence type="inferred from homology"/>
<dbReference type="InterPro" id="IPR013126">
    <property type="entry name" value="Hsp_70_fam"/>
</dbReference>
<dbReference type="SUPFAM" id="SSF47762">
    <property type="entry name" value="PAH2 domain"/>
    <property type="match status" value="1"/>
</dbReference>
<dbReference type="InterPro" id="IPR013194">
    <property type="entry name" value="HDAC_interact_dom"/>
</dbReference>
<evidence type="ECO:0000256" key="1">
    <source>
        <dbReference type="ARBA" id="ARBA00004123"/>
    </source>
</evidence>
<gene>
    <name evidence="8" type="ORF">A4U43_C07F12720</name>
</gene>
<reference evidence="9" key="1">
    <citation type="journal article" date="2017" name="Nat. Commun.">
        <title>The asparagus genome sheds light on the origin and evolution of a young Y chromosome.</title>
        <authorList>
            <person name="Harkess A."/>
            <person name="Zhou J."/>
            <person name="Xu C."/>
            <person name="Bowers J.E."/>
            <person name="Van der Hulst R."/>
            <person name="Ayyampalayam S."/>
            <person name="Mercati F."/>
            <person name="Riccardi P."/>
            <person name="McKain M.R."/>
            <person name="Kakrana A."/>
            <person name="Tang H."/>
            <person name="Ray J."/>
            <person name="Groenendijk J."/>
            <person name="Arikit S."/>
            <person name="Mathioni S.M."/>
            <person name="Nakano M."/>
            <person name="Shan H."/>
            <person name="Telgmann-Rauber A."/>
            <person name="Kanno A."/>
            <person name="Yue Z."/>
            <person name="Chen H."/>
            <person name="Li W."/>
            <person name="Chen Y."/>
            <person name="Xu X."/>
            <person name="Zhang Y."/>
            <person name="Luo S."/>
            <person name="Chen H."/>
            <person name="Gao J."/>
            <person name="Mao Z."/>
            <person name="Pires J.C."/>
            <person name="Luo M."/>
            <person name="Kudrna D."/>
            <person name="Wing R.A."/>
            <person name="Meyers B.C."/>
            <person name="Yi K."/>
            <person name="Kong H."/>
            <person name="Lavrijsen P."/>
            <person name="Sunseri F."/>
            <person name="Falavigna A."/>
            <person name="Ye Y."/>
            <person name="Leebens-Mack J.H."/>
            <person name="Chen G."/>
        </authorList>
    </citation>
    <scope>NUCLEOTIDE SEQUENCE [LARGE SCALE GENOMIC DNA]</scope>
    <source>
        <strain evidence="9">cv. DH0086</strain>
    </source>
</reference>
<evidence type="ECO:0000256" key="3">
    <source>
        <dbReference type="ARBA" id="ARBA00022840"/>
    </source>
</evidence>
<dbReference type="Pfam" id="PF00012">
    <property type="entry name" value="HSP70"/>
    <property type="match status" value="1"/>
</dbReference>
<dbReference type="EMBL" id="CM007387">
    <property type="protein sequence ID" value="ONK63229.1"/>
    <property type="molecule type" value="Genomic_DNA"/>
</dbReference>
<protein>
    <recommendedName>
        <fullName evidence="7">Histone deacetylase interacting domain-containing protein</fullName>
    </recommendedName>
</protein>
<dbReference type="AlphaFoldDB" id="A0A5P1EEH9"/>
<organism evidence="8 9">
    <name type="scientific">Asparagus officinalis</name>
    <name type="common">Garden asparagus</name>
    <dbReference type="NCBI Taxonomy" id="4686"/>
    <lineage>
        <taxon>Eukaryota</taxon>
        <taxon>Viridiplantae</taxon>
        <taxon>Streptophyta</taxon>
        <taxon>Embryophyta</taxon>
        <taxon>Tracheophyta</taxon>
        <taxon>Spermatophyta</taxon>
        <taxon>Magnoliopsida</taxon>
        <taxon>Liliopsida</taxon>
        <taxon>Asparagales</taxon>
        <taxon>Asparagaceae</taxon>
        <taxon>Asparagoideae</taxon>
        <taxon>Asparagus</taxon>
    </lineage>
</organism>
<evidence type="ECO:0000256" key="4">
    <source>
        <dbReference type="ARBA" id="ARBA00023242"/>
    </source>
</evidence>
<dbReference type="Pfam" id="PF08295">
    <property type="entry name" value="Sin3_corepress"/>
    <property type="match status" value="1"/>
</dbReference>
<dbReference type="GO" id="GO:0005634">
    <property type="term" value="C:nucleus"/>
    <property type="evidence" value="ECO:0007669"/>
    <property type="project" value="UniProtKB-SubCell"/>
</dbReference>
<comment type="similarity">
    <text evidence="5">Belongs to the heat shock protein 70 family.</text>
</comment>
<keyword evidence="3 5" id="KW-0067">ATP-binding</keyword>
<keyword evidence="9" id="KW-1185">Reference proteome</keyword>
<dbReference type="Proteomes" id="UP000243459">
    <property type="component" value="Chromosome 7"/>
</dbReference>
<evidence type="ECO:0000256" key="5">
    <source>
        <dbReference type="RuleBase" id="RU003322"/>
    </source>
</evidence>
<sequence length="586" mass="67947">MVSLDKIYFTPLGKFMDERDATIRAKLGDVKDTLHKMVKYKLIPRNTVIPTKKSQVFTTYQDQQTTVSIQVFKGERSLTKDCRLLGKFDLSGIPPAPRGTPQIEVTFEVDANGILNVKAEDKGTGKSEKITITNEKGRLSQEEIDRMVREAEEFAEEDRKIKEKIDARNQLETYVYNMKNTISDKELSKTCFIRLVCGKGMNCSKGGHFQCKRYVCSYFMTVYDVCMNHIIGDFAMAFKGTLQFLVAMGDRFKRERARYNEFFQIFMDFKDVDKRVDGDEIIRRAEELFDGDEIMMMGFYNLMLDTRRKSRKLDDLGKVFNRVLEMMHQNQNCNPERNITQENQDSQAEIDKSNMTGLYKSKVRSDKKRKRNNSKDSASTPMDNTSRKCGSSSNKETPSYKLLREPTSLRSSNSPELNELNGSCYLAVKCNINTIRKINEYEQTLFECEDDMFELDMLVERVKATTRKLEEEIEKNPDGQNFIKPIKLESTTNFNSSNLCCLLNFYNCGVAKIIDSIREDPATELQRINEDMKHWAEVLLEQREGVRKICKDVFSENYPKMYNRGRVSLKHRSSDISSRKSRLLPF</sequence>
<dbReference type="PANTHER" id="PTHR19375">
    <property type="entry name" value="HEAT SHOCK PROTEIN 70KDA"/>
    <property type="match status" value="1"/>
</dbReference>
<dbReference type="SMART" id="SM00761">
    <property type="entry name" value="HDAC_interact"/>
    <property type="match status" value="1"/>
</dbReference>
<keyword evidence="4" id="KW-0539">Nucleus</keyword>
<feature type="compositionally biased region" description="Basic residues" evidence="6">
    <location>
        <begin position="361"/>
        <end position="372"/>
    </location>
</feature>
<name>A0A5P1EEH9_ASPOF</name>
<evidence type="ECO:0000313" key="8">
    <source>
        <dbReference type="EMBL" id="ONK63229.1"/>
    </source>
</evidence>
<dbReference type="GO" id="GO:0005524">
    <property type="term" value="F:ATP binding"/>
    <property type="evidence" value="ECO:0007669"/>
    <property type="project" value="UniProtKB-KW"/>
</dbReference>
<dbReference type="FunFam" id="2.60.34.10:FF:000002">
    <property type="entry name" value="Heat shock 70 kDa"/>
    <property type="match status" value="1"/>
</dbReference>
<feature type="domain" description="Histone deacetylase interacting" evidence="7">
    <location>
        <begin position="392"/>
        <end position="486"/>
    </location>
</feature>
<dbReference type="GO" id="GO:0006355">
    <property type="term" value="P:regulation of DNA-templated transcription"/>
    <property type="evidence" value="ECO:0007669"/>
    <property type="project" value="InterPro"/>
</dbReference>
<dbReference type="Gramene" id="ONK63229">
    <property type="protein sequence ID" value="ONK63229"/>
    <property type="gene ID" value="A4U43_C07F12720"/>
</dbReference>
<evidence type="ECO:0000313" key="9">
    <source>
        <dbReference type="Proteomes" id="UP000243459"/>
    </source>
</evidence>
<evidence type="ECO:0000256" key="6">
    <source>
        <dbReference type="SAM" id="MobiDB-lite"/>
    </source>
</evidence>
<keyword evidence="2 5" id="KW-0547">Nucleotide-binding</keyword>
<feature type="compositionally biased region" description="Polar residues" evidence="6">
    <location>
        <begin position="378"/>
        <end position="397"/>
    </location>
</feature>
<feature type="compositionally biased region" description="Polar residues" evidence="6">
    <location>
        <begin position="331"/>
        <end position="347"/>
    </location>
</feature>
<comment type="subcellular location">
    <subcellularLocation>
        <location evidence="1">Nucleus</location>
    </subcellularLocation>
</comment>
<dbReference type="Gene3D" id="2.60.34.10">
    <property type="entry name" value="Substrate Binding Domain Of DNAk, Chain A, domain 1"/>
    <property type="match status" value="1"/>
</dbReference>
<dbReference type="InterPro" id="IPR036600">
    <property type="entry name" value="PAH_sf"/>
</dbReference>
<dbReference type="SUPFAM" id="SSF100920">
    <property type="entry name" value="Heat shock protein 70kD (HSP70), peptide-binding domain"/>
    <property type="match status" value="1"/>
</dbReference>